<keyword evidence="9" id="KW-1133">Transmembrane helix</keyword>
<accession>A0AA36J8I2</accession>
<organism evidence="16 17">
    <name type="scientific">Effrenium voratum</name>
    <dbReference type="NCBI Taxonomy" id="2562239"/>
    <lineage>
        <taxon>Eukaryota</taxon>
        <taxon>Sar</taxon>
        <taxon>Alveolata</taxon>
        <taxon>Dinophyceae</taxon>
        <taxon>Suessiales</taxon>
        <taxon>Symbiodiniaceae</taxon>
        <taxon>Effrenium</taxon>
    </lineage>
</organism>
<keyword evidence="12" id="KW-0411">Iron-sulfur</keyword>
<dbReference type="GO" id="GO:0051537">
    <property type="term" value="F:2 iron, 2 sulfur cluster binding"/>
    <property type="evidence" value="ECO:0007669"/>
    <property type="project" value="UniProtKB-KW"/>
</dbReference>
<keyword evidence="5" id="KW-0812">Transmembrane</keyword>
<evidence type="ECO:0000256" key="13">
    <source>
        <dbReference type="ARBA" id="ARBA00023136"/>
    </source>
</evidence>
<dbReference type="PANTHER" id="PTHR21266:SF32">
    <property type="entry name" value="CHOLESTEROL 7-DESATURASE NVD"/>
    <property type="match status" value="1"/>
</dbReference>
<keyword evidence="17" id="KW-1185">Reference proteome</keyword>
<dbReference type="GO" id="GO:0009507">
    <property type="term" value="C:chloroplast"/>
    <property type="evidence" value="ECO:0007669"/>
    <property type="project" value="UniProtKB-SubCell"/>
</dbReference>
<dbReference type="InterPro" id="IPR050584">
    <property type="entry name" value="Cholesterol_7-desaturase"/>
</dbReference>
<comment type="caution">
    <text evidence="16">The sequence shown here is derived from an EMBL/GenBank/DDBJ whole genome shotgun (WGS) entry which is preliminary data.</text>
</comment>
<gene>
    <name evidence="16" type="ORF">EVOR1521_LOCUS24701</name>
</gene>
<dbReference type="SUPFAM" id="SSF50022">
    <property type="entry name" value="ISP domain"/>
    <property type="match status" value="1"/>
</dbReference>
<dbReference type="PROSITE" id="PS51296">
    <property type="entry name" value="RIESKE"/>
    <property type="match status" value="1"/>
</dbReference>
<evidence type="ECO:0000313" key="16">
    <source>
        <dbReference type="EMBL" id="CAJ1401583.1"/>
    </source>
</evidence>
<dbReference type="Pfam" id="PF00355">
    <property type="entry name" value="Rieske"/>
    <property type="match status" value="1"/>
</dbReference>
<evidence type="ECO:0000256" key="4">
    <source>
        <dbReference type="ARBA" id="ARBA00022640"/>
    </source>
</evidence>
<name>A0AA36J8I2_9DINO</name>
<evidence type="ECO:0000256" key="2">
    <source>
        <dbReference type="ARBA" id="ARBA00004370"/>
    </source>
</evidence>
<evidence type="ECO:0000256" key="10">
    <source>
        <dbReference type="ARBA" id="ARBA00023002"/>
    </source>
</evidence>
<dbReference type="PANTHER" id="PTHR21266">
    <property type="entry name" value="IRON-SULFUR DOMAIN CONTAINING PROTEIN"/>
    <property type="match status" value="1"/>
</dbReference>
<dbReference type="Pfam" id="PF08417">
    <property type="entry name" value="PaO"/>
    <property type="match status" value="1"/>
</dbReference>
<protein>
    <recommendedName>
        <fullName evidence="15">Rieske domain-containing protein</fullName>
    </recommendedName>
</protein>
<feature type="region of interest" description="Disordered" evidence="14">
    <location>
        <begin position="195"/>
        <end position="214"/>
    </location>
</feature>
<keyword evidence="6" id="KW-0001">2Fe-2S</keyword>
<dbReference type="SUPFAM" id="SSF55961">
    <property type="entry name" value="Bet v1-like"/>
    <property type="match status" value="1"/>
</dbReference>
<proteinExistence type="predicted"/>
<dbReference type="InterPro" id="IPR013626">
    <property type="entry name" value="PaO"/>
</dbReference>
<comment type="subcellular location">
    <subcellularLocation>
        <location evidence="2">Membrane</location>
    </subcellularLocation>
    <subcellularLocation>
        <location evidence="1">Plastid</location>
        <location evidence="1">Chloroplast</location>
    </subcellularLocation>
</comment>
<evidence type="ECO:0000256" key="7">
    <source>
        <dbReference type="ARBA" id="ARBA00022723"/>
    </source>
</evidence>
<evidence type="ECO:0000256" key="5">
    <source>
        <dbReference type="ARBA" id="ARBA00022692"/>
    </source>
</evidence>
<dbReference type="GO" id="GO:0010277">
    <property type="term" value="F:chlorophyllide a oxygenase activity"/>
    <property type="evidence" value="ECO:0007669"/>
    <property type="project" value="InterPro"/>
</dbReference>
<evidence type="ECO:0000256" key="14">
    <source>
        <dbReference type="SAM" id="MobiDB-lite"/>
    </source>
</evidence>
<feature type="domain" description="Rieske" evidence="15">
    <location>
        <begin position="73"/>
        <end position="191"/>
    </location>
</feature>
<keyword evidence="3" id="KW-0150">Chloroplast</keyword>
<evidence type="ECO:0000256" key="6">
    <source>
        <dbReference type="ARBA" id="ARBA00022714"/>
    </source>
</evidence>
<dbReference type="Proteomes" id="UP001178507">
    <property type="component" value="Unassembled WGS sequence"/>
</dbReference>
<keyword evidence="11" id="KW-0408">Iron</keyword>
<dbReference type="Gene3D" id="2.102.10.10">
    <property type="entry name" value="Rieske [2Fe-2S] iron-sulphur domain"/>
    <property type="match status" value="1"/>
</dbReference>
<sequence>MTFRMHCGADRVRQALDNQSCGHSVQHRVAVKGCAALPAMASEPLLPAQGTSAEVGGGGVVYAHLPTDVRKQWYALAFSADIPAAKPKRVGQAAPTPMSTSLLGDPLVLWRDLQGKAHCVADKCPHRSAPLSLGTVNGDSGHVECIYHGWQIEGTSGHVVEIPALQEGKPIPSNAKVQTYPVLEQDGVVYVWPGPPEAAEDTASPPRDMTDEGTALADPSSGFVLSTMCLDLPIDHSLMVENLLDPAHIPFAHEGTIGSRKKIEKMNMTIEKTANGFRGRIKPEYYNAFEAPCNIVLHTPPKPGSWDMYQYVACTPTAPGQMRMVYRAYRNFATWVEKVPPLKRAFDRMSQKIVFQDYQLLLGQQLRLREHALPWNSTIQVDCLPLAYRKYWQRTFGKKDGPWWRGWDGKLDLEDLEKLGSFDKEFDCNGCALPKRPHHPQNVLEVSGTPGVALRPEPSAAWKVWGPPLAAAVLATLCTSKLMRA</sequence>
<evidence type="ECO:0000256" key="3">
    <source>
        <dbReference type="ARBA" id="ARBA00022528"/>
    </source>
</evidence>
<dbReference type="GO" id="GO:0016020">
    <property type="term" value="C:membrane"/>
    <property type="evidence" value="ECO:0007669"/>
    <property type="project" value="UniProtKB-SubCell"/>
</dbReference>
<keyword evidence="7" id="KW-0479">Metal-binding</keyword>
<evidence type="ECO:0000313" key="17">
    <source>
        <dbReference type="Proteomes" id="UP001178507"/>
    </source>
</evidence>
<evidence type="ECO:0000256" key="11">
    <source>
        <dbReference type="ARBA" id="ARBA00023004"/>
    </source>
</evidence>
<reference evidence="16" key="1">
    <citation type="submission" date="2023-08" db="EMBL/GenBank/DDBJ databases">
        <authorList>
            <person name="Chen Y."/>
            <person name="Shah S."/>
            <person name="Dougan E. K."/>
            <person name="Thang M."/>
            <person name="Chan C."/>
        </authorList>
    </citation>
    <scope>NUCLEOTIDE SEQUENCE</scope>
</reference>
<dbReference type="EMBL" id="CAUJNA010003421">
    <property type="protein sequence ID" value="CAJ1401583.1"/>
    <property type="molecule type" value="Genomic_DNA"/>
</dbReference>
<evidence type="ECO:0000256" key="8">
    <source>
        <dbReference type="ARBA" id="ARBA00022946"/>
    </source>
</evidence>
<dbReference type="AlphaFoldDB" id="A0AA36J8I2"/>
<evidence type="ECO:0000256" key="1">
    <source>
        <dbReference type="ARBA" id="ARBA00004229"/>
    </source>
</evidence>
<dbReference type="GO" id="GO:0046872">
    <property type="term" value="F:metal ion binding"/>
    <property type="evidence" value="ECO:0007669"/>
    <property type="project" value="UniProtKB-KW"/>
</dbReference>
<dbReference type="Gene3D" id="3.90.380.10">
    <property type="entry name" value="Naphthalene 1,2-dioxygenase Alpha Subunit, Chain A, domain 1"/>
    <property type="match status" value="1"/>
</dbReference>
<evidence type="ECO:0000256" key="9">
    <source>
        <dbReference type="ARBA" id="ARBA00022989"/>
    </source>
</evidence>
<dbReference type="InterPro" id="IPR036922">
    <property type="entry name" value="Rieske_2Fe-2S_sf"/>
</dbReference>
<keyword evidence="8" id="KW-0809">Transit peptide</keyword>
<dbReference type="InterPro" id="IPR017941">
    <property type="entry name" value="Rieske_2Fe-2S"/>
</dbReference>
<evidence type="ECO:0000256" key="12">
    <source>
        <dbReference type="ARBA" id="ARBA00023014"/>
    </source>
</evidence>
<keyword evidence="4" id="KW-0934">Plastid</keyword>
<keyword evidence="13" id="KW-0472">Membrane</keyword>
<keyword evidence="10" id="KW-0560">Oxidoreductase</keyword>
<evidence type="ECO:0000259" key="15">
    <source>
        <dbReference type="PROSITE" id="PS51296"/>
    </source>
</evidence>